<evidence type="ECO:0000313" key="1">
    <source>
        <dbReference type="EMBL" id="AUB38400.1"/>
    </source>
</evidence>
<reference evidence="1 2" key="1">
    <citation type="submission" date="2017-11" db="EMBL/GenBank/DDBJ databases">
        <title>Complete genome of a free-living desiccation-tolerant cyanobacterium and its photosynthetic adaptation to extreme terrestrial habitat.</title>
        <authorList>
            <person name="Shang J."/>
        </authorList>
    </citation>
    <scope>NUCLEOTIDE SEQUENCE [LARGE SCALE GENOMIC DNA]</scope>
    <source>
        <strain evidence="1 2">CCNUN1</strain>
    </source>
</reference>
<gene>
    <name evidence="1" type="ORF">COO91_04370</name>
</gene>
<dbReference type="Proteomes" id="UP000232003">
    <property type="component" value="Chromosome"/>
</dbReference>
<keyword evidence="2" id="KW-1185">Reference proteome</keyword>
<accession>A0A2K8SSS7</accession>
<name>A0A2K8SSS7_9NOSO</name>
<sequence>MRGWVGVQNEKEQKRLYAQSIQGFEGNGTFKPSALGLSKDV</sequence>
<dbReference type="EMBL" id="CP024785">
    <property type="protein sequence ID" value="AUB38400.1"/>
    <property type="molecule type" value="Genomic_DNA"/>
</dbReference>
<protein>
    <submittedName>
        <fullName evidence="1">Uncharacterized protein</fullName>
    </submittedName>
</protein>
<dbReference type="AlphaFoldDB" id="A0A2K8SSS7"/>
<proteinExistence type="predicted"/>
<dbReference type="KEGG" id="nfl:COO91_04370"/>
<organism evidence="1 2">
    <name type="scientific">Nostoc flagelliforme CCNUN1</name>
    <dbReference type="NCBI Taxonomy" id="2038116"/>
    <lineage>
        <taxon>Bacteria</taxon>
        <taxon>Bacillati</taxon>
        <taxon>Cyanobacteriota</taxon>
        <taxon>Cyanophyceae</taxon>
        <taxon>Nostocales</taxon>
        <taxon>Nostocaceae</taxon>
        <taxon>Nostoc</taxon>
    </lineage>
</organism>
<evidence type="ECO:0000313" key="2">
    <source>
        <dbReference type="Proteomes" id="UP000232003"/>
    </source>
</evidence>